<organism evidence="7 8">
    <name type="scientific">Aquipseudomonas alcaligenes</name>
    <name type="common">Pseudomonas alcaligenes</name>
    <dbReference type="NCBI Taxonomy" id="43263"/>
    <lineage>
        <taxon>Bacteria</taxon>
        <taxon>Pseudomonadati</taxon>
        <taxon>Pseudomonadota</taxon>
        <taxon>Gammaproteobacteria</taxon>
        <taxon>Pseudomonadales</taxon>
        <taxon>Pseudomonadaceae</taxon>
        <taxon>Aquipseudomonas</taxon>
    </lineage>
</organism>
<evidence type="ECO:0000259" key="6">
    <source>
        <dbReference type="PROSITE" id="PS50887"/>
    </source>
</evidence>
<dbReference type="Gene3D" id="3.40.190.10">
    <property type="entry name" value="Periplasmic binding protein-like II"/>
    <property type="match status" value="2"/>
</dbReference>
<dbReference type="SUPFAM" id="SSF55073">
    <property type="entry name" value="Nucleotide cyclase"/>
    <property type="match status" value="1"/>
</dbReference>
<dbReference type="PANTHER" id="PTHR45138">
    <property type="entry name" value="REGULATORY COMPONENTS OF SENSORY TRANSDUCTION SYSTEM"/>
    <property type="match status" value="1"/>
</dbReference>
<dbReference type="GO" id="GO:0043709">
    <property type="term" value="P:cell adhesion involved in single-species biofilm formation"/>
    <property type="evidence" value="ECO:0007669"/>
    <property type="project" value="TreeGrafter"/>
</dbReference>
<feature type="domain" description="GGDEF" evidence="6">
    <location>
        <begin position="327"/>
        <end position="456"/>
    </location>
</feature>
<dbReference type="SUPFAM" id="SSF53850">
    <property type="entry name" value="Periplasmic binding protein-like II"/>
    <property type="match status" value="1"/>
</dbReference>
<dbReference type="FunFam" id="3.30.70.270:FF:000001">
    <property type="entry name" value="Diguanylate cyclase domain protein"/>
    <property type="match status" value="1"/>
</dbReference>
<name>A0A1N6U2D9_AQUAC</name>
<dbReference type="NCBIfam" id="TIGR00254">
    <property type="entry name" value="GGDEF"/>
    <property type="match status" value="1"/>
</dbReference>
<dbReference type="Gene3D" id="3.30.70.270">
    <property type="match status" value="1"/>
</dbReference>
<dbReference type="Pfam" id="PF00990">
    <property type="entry name" value="GGDEF"/>
    <property type="match status" value="1"/>
</dbReference>
<dbReference type="InterPro" id="IPR029787">
    <property type="entry name" value="Nucleotide_cyclase"/>
</dbReference>
<feature type="chain" id="PRO_5013111348" description="diguanylate cyclase" evidence="5">
    <location>
        <begin position="18"/>
        <end position="475"/>
    </location>
</feature>
<comment type="cofactor">
    <cofactor evidence="1">
        <name>Mg(2+)</name>
        <dbReference type="ChEBI" id="CHEBI:18420"/>
    </cofactor>
</comment>
<feature type="transmembrane region" description="Helical" evidence="4">
    <location>
        <begin position="264"/>
        <end position="284"/>
    </location>
</feature>
<dbReference type="GO" id="GO:0052621">
    <property type="term" value="F:diguanylate cyclase activity"/>
    <property type="evidence" value="ECO:0007669"/>
    <property type="project" value="UniProtKB-EC"/>
</dbReference>
<keyword evidence="5" id="KW-0732">Signal</keyword>
<dbReference type="GO" id="GO:1902201">
    <property type="term" value="P:negative regulation of bacterial-type flagellum-dependent cell motility"/>
    <property type="evidence" value="ECO:0007669"/>
    <property type="project" value="TreeGrafter"/>
</dbReference>
<evidence type="ECO:0000313" key="8">
    <source>
        <dbReference type="Proteomes" id="UP000185841"/>
    </source>
</evidence>
<accession>A0A1N6U2D9</accession>
<sequence length="475" mass="52659">MRYLLLMLGLLCAHAWSDVALSPEQQAYVRAHPEISLCVDPDWAPFERLNARGEHEGIAADLLRLLASRAGLTLRIHVTPDWDASLAASKAGECQLLGFLNQSPDRDAWLLFTQPYFIDANVLISREEHPSVASLGDFVGARIALPSGTSVEEKLRRLYPGLQFVIVASEAEALRLVNERQAEFTLRSLVMAADTIKNEGWFNLKIAGQVPELDNLFRIGVLRSEPMLRDILDQAIATLTPEEVNAVVNRYVSVRVETPVDYRLLLQVVAVFVLILASNLFWVVRLRRANRKLARQAVTDALTGLANRKQLNQVSHGTVETARRHHRPLAVVLFDIDHFKVVNDQHGHLVGDQVLCDIAALLARAVRQGDCLGRWGGEEFLLICPETRGEQALQLAERILAQARSLPLCTGKPCTLSAGVAQLSAGDSVNDLLQRADEALYQAKTQGRDRACLARRSEQPELALDQRSEVVTHEG</sequence>
<dbReference type="EMBL" id="FTMP01000005">
    <property type="protein sequence ID" value="SIQ59651.1"/>
    <property type="molecule type" value="Genomic_DNA"/>
</dbReference>
<keyword evidence="4" id="KW-1133">Transmembrane helix</keyword>
<evidence type="ECO:0000256" key="1">
    <source>
        <dbReference type="ARBA" id="ARBA00001946"/>
    </source>
</evidence>
<dbReference type="Proteomes" id="UP000185841">
    <property type="component" value="Unassembled WGS sequence"/>
</dbReference>
<protein>
    <recommendedName>
        <fullName evidence="3">diguanylate cyclase</fullName>
        <ecNumber evidence="3">2.7.7.65</ecNumber>
    </recommendedName>
</protein>
<evidence type="ECO:0000256" key="2">
    <source>
        <dbReference type="ARBA" id="ARBA00004533"/>
    </source>
</evidence>
<evidence type="ECO:0000256" key="5">
    <source>
        <dbReference type="SAM" id="SignalP"/>
    </source>
</evidence>
<feature type="signal peptide" evidence="5">
    <location>
        <begin position="1"/>
        <end position="17"/>
    </location>
</feature>
<comment type="subcellular location">
    <subcellularLocation>
        <location evidence="2">Cell inner membrane</location>
    </subcellularLocation>
</comment>
<dbReference type="CDD" id="cd01949">
    <property type="entry name" value="GGDEF"/>
    <property type="match status" value="1"/>
</dbReference>
<keyword evidence="4" id="KW-0472">Membrane</keyword>
<reference evidence="7 8" key="1">
    <citation type="submission" date="2017-01" db="EMBL/GenBank/DDBJ databases">
        <authorList>
            <person name="Mah S.A."/>
            <person name="Swanson W.J."/>
            <person name="Moy G.W."/>
            <person name="Vacquier V.D."/>
        </authorList>
    </citation>
    <scope>NUCLEOTIDE SEQUENCE [LARGE SCALE GENOMIC DNA]</scope>
    <source>
        <strain evidence="7 8">RU36E</strain>
    </source>
</reference>
<dbReference type="InterPro" id="IPR050469">
    <property type="entry name" value="Diguanylate_Cyclase"/>
</dbReference>
<dbReference type="SMART" id="SM00062">
    <property type="entry name" value="PBPb"/>
    <property type="match status" value="1"/>
</dbReference>
<gene>
    <name evidence="7" type="ORF">SAMN05878282_105325</name>
</gene>
<dbReference type="PANTHER" id="PTHR45138:SF24">
    <property type="entry name" value="DIGUANYLATE CYCLASE DGCC-RELATED"/>
    <property type="match status" value="1"/>
</dbReference>
<dbReference type="AlphaFoldDB" id="A0A1N6U2D9"/>
<proteinExistence type="predicted"/>
<evidence type="ECO:0000256" key="4">
    <source>
        <dbReference type="SAM" id="Phobius"/>
    </source>
</evidence>
<evidence type="ECO:0000313" key="7">
    <source>
        <dbReference type="EMBL" id="SIQ59651.1"/>
    </source>
</evidence>
<dbReference type="GO" id="GO:0005886">
    <property type="term" value="C:plasma membrane"/>
    <property type="evidence" value="ECO:0007669"/>
    <property type="project" value="UniProtKB-SubCell"/>
</dbReference>
<evidence type="ECO:0000256" key="3">
    <source>
        <dbReference type="ARBA" id="ARBA00012528"/>
    </source>
</evidence>
<dbReference type="PROSITE" id="PS50887">
    <property type="entry name" value="GGDEF"/>
    <property type="match status" value="1"/>
</dbReference>
<dbReference type="EC" id="2.7.7.65" evidence="3"/>
<keyword evidence="4" id="KW-0812">Transmembrane</keyword>
<dbReference type="InterPro" id="IPR001638">
    <property type="entry name" value="Solute-binding_3/MltF_N"/>
</dbReference>
<dbReference type="Pfam" id="PF00497">
    <property type="entry name" value="SBP_bac_3"/>
    <property type="match status" value="1"/>
</dbReference>
<dbReference type="CDD" id="cd13708">
    <property type="entry name" value="PBP2_BvgS_like_1"/>
    <property type="match status" value="1"/>
</dbReference>
<dbReference type="InterPro" id="IPR000160">
    <property type="entry name" value="GGDEF_dom"/>
</dbReference>
<dbReference type="SMART" id="SM00267">
    <property type="entry name" value="GGDEF"/>
    <property type="match status" value="1"/>
</dbReference>
<dbReference type="InterPro" id="IPR043128">
    <property type="entry name" value="Rev_trsase/Diguanyl_cyclase"/>
</dbReference>